<reference evidence="1" key="2">
    <citation type="journal article" date="2015" name="Data Brief">
        <title>Shoot transcriptome of the giant reed, Arundo donax.</title>
        <authorList>
            <person name="Barrero R.A."/>
            <person name="Guerrero F.D."/>
            <person name="Moolhuijzen P."/>
            <person name="Goolsby J.A."/>
            <person name="Tidwell J."/>
            <person name="Bellgard S.E."/>
            <person name="Bellgard M.I."/>
        </authorList>
    </citation>
    <scope>NUCLEOTIDE SEQUENCE</scope>
    <source>
        <tissue evidence="1">Shoot tissue taken approximately 20 cm above the soil surface</tissue>
    </source>
</reference>
<name>A0A0A9ATC2_ARUDO</name>
<reference evidence="1" key="1">
    <citation type="submission" date="2014-09" db="EMBL/GenBank/DDBJ databases">
        <authorList>
            <person name="Magalhaes I.L.F."/>
            <person name="Oliveira U."/>
            <person name="Santos F.R."/>
            <person name="Vidigal T.H.D.A."/>
            <person name="Brescovit A.D."/>
            <person name="Santos A.J."/>
        </authorList>
    </citation>
    <scope>NUCLEOTIDE SEQUENCE</scope>
    <source>
        <tissue evidence="1">Shoot tissue taken approximately 20 cm above the soil surface</tissue>
    </source>
</reference>
<accession>A0A0A9ATC2</accession>
<proteinExistence type="predicted"/>
<evidence type="ECO:0000313" key="1">
    <source>
        <dbReference type="EMBL" id="JAD54391.1"/>
    </source>
</evidence>
<dbReference type="AlphaFoldDB" id="A0A0A9ATC2"/>
<protein>
    <submittedName>
        <fullName evidence="1">Uncharacterized protein</fullName>
    </submittedName>
</protein>
<sequence length="52" mass="6049">MVESISSSERKFLSAFGGCLYRNCSLFFRHAWTAVHRASARGNMGQQYRRYN</sequence>
<organism evidence="1">
    <name type="scientific">Arundo donax</name>
    <name type="common">Giant reed</name>
    <name type="synonym">Donax arundinaceus</name>
    <dbReference type="NCBI Taxonomy" id="35708"/>
    <lineage>
        <taxon>Eukaryota</taxon>
        <taxon>Viridiplantae</taxon>
        <taxon>Streptophyta</taxon>
        <taxon>Embryophyta</taxon>
        <taxon>Tracheophyta</taxon>
        <taxon>Spermatophyta</taxon>
        <taxon>Magnoliopsida</taxon>
        <taxon>Liliopsida</taxon>
        <taxon>Poales</taxon>
        <taxon>Poaceae</taxon>
        <taxon>PACMAD clade</taxon>
        <taxon>Arundinoideae</taxon>
        <taxon>Arundineae</taxon>
        <taxon>Arundo</taxon>
    </lineage>
</organism>
<dbReference type="EMBL" id="GBRH01243504">
    <property type="protein sequence ID" value="JAD54391.1"/>
    <property type="molecule type" value="Transcribed_RNA"/>
</dbReference>